<reference evidence="3" key="1">
    <citation type="submission" date="2016-06" db="UniProtKB">
        <authorList>
            <consortium name="WormBaseParasite"/>
        </authorList>
    </citation>
    <scope>IDENTIFICATION</scope>
</reference>
<evidence type="ECO:0000313" key="3">
    <source>
        <dbReference type="WBParaSite" id="GPUH_0002099801-mRNA-1"/>
    </source>
</evidence>
<keyword evidence="2" id="KW-1185">Reference proteome</keyword>
<dbReference type="AlphaFoldDB" id="A0A183EJ32"/>
<gene>
    <name evidence="1" type="ORF">GPUH_LOCUS20974</name>
</gene>
<accession>A0A183EJ32</accession>
<reference evidence="1 2" key="2">
    <citation type="submission" date="2018-11" db="EMBL/GenBank/DDBJ databases">
        <authorList>
            <consortium name="Pathogen Informatics"/>
        </authorList>
    </citation>
    <scope>NUCLEOTIDE SEQUENCE [LARGE SCALE GENOMIC DNA]</scope>
</reference>
<dbReference type="EMBL" id="UYRT01091568">
    <property type="protein sequence ID" value="VDN37228.1"/>
    <property type="molecule type" value="Genomic_DNA"/>
</dbReference>
<organism evidence="3">
    <name type="scientific">Gongylonema pulchrum</name>
    <dbReference type="NCBI Taxonomy" id="637853"/>
    <lineage>
        <taxon>Eukaryota</taxon>
        <taxon>Metazoa</taxon>
        <taxon>Ecdysozoa</taxon>
        <taxon>Nematoda</taxon>
        <taxon>Chromadorea</taxon>
        <taxon>Rhabditida</taxon>
        <taxon>Spirurina</taxon>
        <taxon>Spiruromorpha</taxon>
        <taxon>Spiruroidea</taxon>
        <taxon>Gongylonematidae</taxon>
        <taxon>Gongylonema</taxon>
    </lineage>
</organism>
<dbReference type="WBParaSite" id="GPUH_0002099801-mRNA-1">
    <property type="protein sequence ID" value="GPUH_0002099801-mRNA-1"/>
    <property type="gene ID" value="GPUH_0002099801"/>
</dbReference>
<proteinExistence type="predicted"/>
<dbReference type="Proteomes" id="UP000271098">
    <property type="component" value="Unassembled WGS sequence"/>
</dbReference>
<sequence length="170" mass="19073">MVQITNWTSAKAQRIETNRCSTQDDQRRLAYKASTASEEALKQKHEREVVIEKRHHAEVGVAASDYANLANERISPSASAFTTTVRATRQSMNSHICPFSGEYGTWPSSKAQEFIVENREAVNTEESLQLELSVLPTINHNPALKLEDYKLMFANNVRIAGSSTKTFQIT</sequence>
<name>A0A183EJ32_9BILA</name>
<protein>
    <submittedName>
        <fullName evidence="1 3">Uncharacterized protein</fullName>
    </submittedName>
</protein>
<evidence type="ECO:0000313" key="2">
    <source>
        <dbReference type="Proteomes" id="UP000271098"/>
    </source>
</evidence>
<evidence type="ECO:0000313" key="1">
    <source>
        <dbReference type="EMBL" id="VDN37228.1"/>
    </source>
</evidence>